<feature type="compositionally biased region" description="Basic and acidic residues" evidence="1">
    <location>
        <begin position="86"/>
        <end position="96"/>
    </location>
</feature>
<feature type="compositionally biased region" description="Polar residues" evidence="1">
    <location>
        <begin position="26"/>
        <end position="38"/>
    </location>
</feature>
<evidence type="ECO:0000256" key="1">
    <source>
        <dbReference type="SAM" id="MobiDB-lite"/>
    </source>
</evidence>
<proteinExistence type="predicted"/>
<evidence type="ECO:0000313" key="3">
    <source>
        <dbReference type="Proteomes" id="UP001497516"/>
    </source>
</evidence>
<feature type="compositionally biased region" description="Basic and acidic residues" evidence="1">
    <location>
        <begin position="1"/>
        <end position="25"/>
    </location>
</feature>
<organism evidence="2 3">
    <name type="scientific">Linum trigynum</name>
    <dbReference type="NCBI Taxonomy" id="586398"/>
    <lineage>
        <taxon>Eukaryota</taxon>
        <taxon>Viridiplantae</taxon>
        <taxon>Streptophyta</taxon>
        <taxon>Embryophyta</taxon>
        <taxon>Tracheophyta</taxon>
        <taxon>Spermatophyta</taxon>
        <taxon>Magnoliopsida</taxon>
        <taxon>eudicotyledons</taxon>
        <taxon>Gunneridae</taxon>
        <taxon>Pentapetalae</taxon>
        <taxon>rosids</taxon>
        <taxon>fabids</taxon>
        <taxon>Malpighiales</taxon>
        <taxon>Linaceae</taxon>
        <taxon>Linum</taxon>
    </lineage>
</organism>
<keyword evidence="3" id="KW-1185">Reference proteome</keyword>
<feature type="region of interest" description="Disordered" evidence="1">
    <location>
        <begin position="1"/>
        <end position="116"/>
    </location>
</feature>
<dbReference type="AlphaFoldDB" id="A0AAV2DYT6"/>
<protein>
    <submittedName>
        <fullName evidence="2">Uncharacterized protein</fullName>
    </submittedName>
</protein>
<feature type="compositionally biased region" description="Basic residues" evidence="1">
    <location>
        <begin position="71"/>
        <end position="81"/>
    </location>
</feature>
<feature type="region of interest" description="Disordered" evidence="1">
    <location>
        <begin position="150"/>
        <end position="201"/>
    </location>
</feature>
<reference evidence="2 3" key="1">
    <citation type="submission" date="2024-04" db="EMBL/GenBank/DDBJ databases">
        <authorList>
            <person name="Fracassetti M."/>
        </authorList>
    </citation>
    <scope>NUCLEOTIDE SEQUENCE [LARGE SCALE GENOMIC DNA]</scope>
</reference>
<evidence type="ECO:0000313" key="2">
    <source>
        <dbReference type="EMBL" id="CAL1378688.1"/>
    </source>
</evidence>
<dbReference type="EMBL" id="OZ034816">
    <property type="protein sequence ID" value="CAL1378688.1"/>
    <property type="molecule type" value="Genomic_DNA"/>
</dbReference>
<name>A0AAV2DYT6_9ROSI</name>
<gene>
    <name evidence="2" type="ORF">LTRI10_LOCUS20253</name>
</gene>
<dbReference type="Proteomes" id="UP001497516">
    <property type="component" value="Chromosome 3"/>
</dbReference>
<feature type="compositionally biased region" description="Basic and acidic residues" evidence="1">
    <location>
        <begin position="51"/>
        <end position="64"/>
    </location>
</feature>
<feature type="compositionally biased region" description="Basic and acidic residues" evidence="1">
    <location>
        <begin position="164"/>
        <end position="187"/>
    </location>
</feature>
<accession>A0AAV2DYT6</accession>
<sequence length="201" mass="22954">MWVNKDLRENREARDRPGRSFDNDRSSLAQPEDSSQSRHQIHQQEAPIPRTRTEGEKIKRDKSPRGFALKKLPKVFVKRGLQRSPPTKDKERRESSRSGSMGAAHRTGQIHGRFRDNGLSFSARPVKINLYGDAQCPNKKLVWLRDKEAQGLSSTGTMAGDASRAARVEKQSDGEATRFDRPNEITRRRQLILEDDSDDDF</sequence>